<feature type="compositionally biased region" description="Basic and acidic residues" evidence="3">
    <location>
        <begin position="32"/>
        <end position="43"/>
    </location>
</feature>
<dbReference type="HOGENOM" id="CLU_764108_0_0_1"/>
<dbReference type="EMBL" id="KB456264">
    <property type="protein sequence ID" value="EMF12768.1"/>
    <property type="molecule type" value="Genomic_DNA"/>
</dbReference>
<feature type="compositionally biased region" description="Polar residues" evidence="3">
    <location>
        <begin position="13"/>
        <end position="25"/>
    </location>
</feature>
<dbReference type="Gene3D" id="3.40.50.1110">
    <property type="entry name" value="SGNH hydrolase"/>
    <property type="match status" value="1"/>
</dbReference>
<dbReference type="Proteomes" id="UP000016931">
    <property type="component" value="Unassembled WGS sequence"/>
</dbReference>
<keyword evidence="2" id="KW-0378">Hydrolase</keyword>
<dbReference type="InterPro" id="IPR037459">
    <property type="entry name" value="RhgT-like"/>
</dbReference>
<dbReference type="Pfam" id="PF00657">
    <property type="entry name" value="Lipase_GDSL"/>
    <property type="match status" value="1"/>
</dbReference>
<keyword evidence="5" id="KW-1185">Reference proteome</keyword>
<organism evidence="4 5">
    <name type="scientific">Sphaerulina musiva (strain SO2202)</name>
    <name type="common">Poplar stem canker fungus</name>
    <name type="synonym">Septoria musiva</name>
    <dbReference type="NCBI Taxonomy" id="692275"/>
    <lineage>
        <taxon>Eukaryota</taxon>
        <taxon>Fungi</taxon>
        <taxon>Dikarya</taxon>
        <taxon>Ascomycota</taxon>
        <taxon>Pezizomycotina</taxon>
        <taxon>Dothideomycetes</taxon>
        <taxon>Dothideomycetidae</taxon>
        <taxon>Mycosphaerellales</taxon>
        <taxon>Mycosphaerellaceae</taxon>
        <taxon>Sphaerulina</taxon>
    </lineage>
</organism>
<dbReference type="InterPro" id="IPR001087">
    <property type="entry name" value="GDSL"/>
</dbReference>
<dbReference type="GO" id="GO:0016788">
    <property type="term" value="F:hydrolase activity, acting on ester bonds"/>
    <property type="evidence" value="ECO:0007669"/>
    <property type="project" value="InterPro"/>
</dbReference>
<feature type="non-terminal residue" evidence="4">
    <location>
        <position position="363"/>
    </location>
</feature>
<feature type="compositionally biased region" description="Polar residues" evidence="3">
    <location>
        <begin position="65"/>
        <end position="99"/>
    </location>
</feature>
<evidence type="ECO:0000256" key="1">
    <source>
        <dbReference type="ARBA" id="ARBA00008668"/>
    </source>
</evidence>
<protein>
    <submittedName>
        <fullName evidence="4">Carbohydrate esterase family 12 protein</fullName>
    </submittedName>
</protein>
<feature type="compositionally biased region" description="Low complexity" evidence="3">
    <location>
        <begin position="133"/>
        <end position="146"/>
    </location>
</feature>
<dbReference type="AlphaFoldDB" id="M3CG35"/>
<reference evidence="4 5" key="1">
    <citation type="journal article" date="2012" name="PLoS Pathog.">
        <title>Diverse lifestyles and strategies of plant pathogenesis encoded in the genomes of eighteen Dothideomycetes fungi.</title>
        <authorList>
            <person name="Ohm R.A."/>
            <person name="Feau N."/>
            <person name="Henrissat B."/>
            <person name="Schoch C.L."/>
            <person name="Horwitz B.A."/>
            <person name="Barry K.W."/>
            <person name="Condon B.J."/>
            <person name="Copeland A.C."/>
            <person name="Dhillon B."/>
            <person name="Glaser F."/>
            <person name="Hesse C.N."/>
            <person name="Kosti I."/>
            <person name="LaButti K."/>
            <person name="Lindquist E.A."/>
            <person name="Lucas S."/>
            <person name="Salamov A.A."/>
            <person name="Bradshaw R.E."/>
            <person name="Ciuffetti L."/>
            <person name="Hamelin R.C."/>
            <person name="Kema G.H.J."/>
            <person name="Lawrence C."/>
            <person name="Scott J.A."/>
            <person name="Spatafora J.W."/>
            <person name="Turgeon B.G."/>
            <person name="de Wit P.J.G.M."/>
            <person name="Zhong S."/>
            <person name="Goodwin S.B."/>
            <person name="Grigoriev I.V."/>
        </authorList>
    </citation>
    <scope>NUCLEOTIDE SEQUENCE [LARGE SCALE GENOMIC DNA]</scope>
    <source>
        <strain evidence="4 5">SO2202</strain>
    </source>
</reference>
<dbReference type="InterPro" id="IPR036514">
    <property type="entry name" value="SGNH_hydro_sf"/>
</dbReference>
<evidence type="ECO:0000256" key="2">
    <source>
        <dbReference type="ARBA" id="ARBA00022801"/>
    </source>
</evidence>
<feature type="region of interest" description="Disordered" evidence="3">
    <location>
        <begin position="1"/>
        <end position="147"/>
    </location>
</feature>
<proteinExistence type="inferred from homology"/>
<evidence type="ECO:0000313" key="5">
    <source>
        <dbReference type="Proteomes" id="UP000016931"/>
    </source>
</evidence>
<dbReference type="SUPFAM" id="SSF52266">
    <property type="entry name" value="SGNH hydrolase"/>
    <property type="match status" value="1"/>
</dbReference>
<dbReference type="PANTHER" id="PTHR43695:SF1">
    <property type="entry name" value="RHAMNOGALACTURONAN ACETYLESTERASE"/>
    <property type="match status" value="1"/>
</dbReference>
<dbReference type="PANTHER" id="PTHR43695">
    <property type="entry name" value="PUTATIVE (AFU_ORTHOLOGUE AFUA_2G17250)-RELATED"/>
    <property type="match status" value="1"/>
</dbReference>
<evidence type="ECO:0000313" key="4">
    <source>
        <dbReference type="EMBL" id="EMF12768.1"/>
    </source>
</evidence>
<comment type="similarity">
    <text evidence="1">Belongs to the 'GDSL' lipolytic enzyme family.</text>
</comment>
<sequence length="363" mass="37888">MAATAVADESLPASGSNEGNPSSVEDSAEEQVSLRKRDEDDTGKSAGTNNGEPGGTNNGEPAGTKNGQPAGTNNGKPVGTNNGKPAGTKNGQPAGTNNGKPAGSKNGEPAGTNNGKPAGTHKPAGTNNGEPAGNNNGKPKTGNNHKVPVKLERQGWGSALPEFMKIQIVNLAISGRSARSYTNENRFKTLATKVKKGDYVVIQFGHNDVGTPKSKIDNGRAACPPVNNKYSTTCKTTFHGKPETVLTYYTYLVQAAKLLKSKGANVIILSPTPNNPFASGTYKFKANIFAKYAADAAKAADVTFIDHGNVTSALFQNMTAKVVDSYYQGATHFTPAGARVIAHEFVEALESSESTLKKYVTSD</sequence>
<gene>
    <name evidence="4" type="ORF">SEPMUDRAFT_44468</name>
</gene>
<dbReference type="GeneID" id="27906069"/>
<dbReference type="OrthoDB" id="2141316at2759"/>
<evidence type="ECO:0000256" key="3">
    <source>
        <dbReference type="SAM" id="MobiDB-lite"/>
    </source>
</evidence>
<dbReference type="RefSeq" id="XP_016760889.1">
    <property type="nucleotide sequence ID" value="XM_016908932.1"/>
</dbReference>
<dbReference type="eggNOG" id="ENOG502RY37">
    <property type="taxonomic scope" value="Eukaryota"/>
</dbReference>
<dbReference type="STRING" id="692275.M3CG35"/>
<accession>M3CG35</accession>
<name>M3CG35_SPHMS</name>